<feature type="compositionally biased region" description="Pro residues" evidence="1">
    <location>
        <begin position="299"/>
        <end position="326"/>
    </location>
</feature>
<keyword evidence="2" id="KW-1133">Transmembrane helix</keyword>
<feature type="region of interest" description="Disordered" evidence="1">
    <location>
        <begin position="1"/>
        <end position="107"/>
    </location>
</feature>
<proteinExistence type="predicted"/>
<feature type="transmembrane region" description="Helical" evidence="2">
    <location>
        <begin position="200"/>
        <end position="220"/>
    </location>
</feature>
<dbReference type="Proteomes" id="UP000541969">
    <property type="component" value="Unassembled WGS sequence"/>
</dbReference>
<feature type="compositionally biased region" description="Pro residues" evidence="1">
    <location>
        <begin position="43"/>
        <end position="69"/>
    </location>
</feature>
<feature type="compositionally biased region" description="Pro residues" evidence="1">
    <location>
        <begin position="342"/>
        <end position="352"/>
    </location>
</feature>
<keyword evidence="2" id="KW-0812">Transmembrane</keyword>
<gene>
    <name evidence="3" type="ORF">GGQ55_000996</name>
</gene>
<evidence type="ECO:0000313" key="4">
    <source>
        <dbReference type="Proteomes" id="UP000541969"/>
    </source>
</evidence>
<comment type="caution">
    <text evidence="3">The sequence shown here is derived from an EMBL/GenBank/DDBJ whole genome shotgun (WGS) entry which is preliminary data.</text>
</comment>
<feature type="transmembrane region" description="Helical" evidence="2">
    <location>
        <begin position="164"/>
        <end position="188"/>
    </location>
</feature>
<feature type="compositionally biased region" description="Pro residues" evidence="1">
    <location>
        <begin position="76"/>
        <end position="91"/>
    </location>
</feature>
<accession>A0A853CEF9</accession>
<protein>
    <submittedName>
        <fullName evidence="3">Uncharacterized protein</fullName>
    </submittedName>
</protein>
<sequence>MTSSQPPQPPGGYGPPPGGQPGYGQQPGFPPPQPGQPGQGQQPPQPPYGQPPQQPQPPQPPYGQPPQQPPYGQQPGQPPYGQQPPGQPPYGAPGYGQQPGFNPYGQPASTGGGFSFDAKKLTMATYVIGAGTLVYLILALFPWFDYSDYVFGIPNEATFFNDTLSGFGSGLVTFSFVLFLLATIWALLPAFYELKLGFPRGWITVGLAGLGFVLTLIAWIQSLGGGFFIFALLGLIVSLAIALFAFLSLLPELKNKPALPGQLAGAAQWANQQAPDLTQQFNAPRPQGQPGQPGQPYGQQPPAPAGPPPQQPYASPSYPPPAPTGPGAPGGSHTGPGTTPSPAAPSGPPPSGPAATGPGAPPPPPYGQPGGSTASGEQPRPEHGPESSSTGV</sequence>
<feature type="transmembrane region" description="Helical" evidence="2">
    <location>
        <begin position="123"/>
        <end position="144"/>
    </location>
</feature>
<reference evidence="3 4" key="1">
    <citation type="submission" date="2020-07" db="EMBL/GenBank/DDBJ databases">
        <title>Sequencing the genomes of 1000 actinobacteria strains.</title>
        <authorList>
            <person name="Klenk H.-P."/>
        </authorList>
    </citation>
    <scope>NUCLEOTIDE SEQUENCE [LARGE SCALE GENOMIC DNA]</scope>
    <source>
        <strain evidence="3 4">DSM 104001</strain>
    </source>
</reference>
<organism evidence="3 4">
    <name type="scientific">Petropleomorpha daqingensis</name>
    <dbReference type="NCBI Taxonomy" id="2026353"/>
    <lineage>
        <taxon>Bacteria</taxon>
        <taxon>Bacillati</taxon>
        <taxon>Actinomycetota</taxon>
        <taxon>Actinomycetes</taxon>
        <taxon>Geodermatophilales</taxon>
        <taxon>Geodermatophilaceae</taxon>
        <taxon>Petropleomorpha</taxon>
    </lineage>
</organism>
<name>A0A853CEF9_9ACTN</name>
<feature type="compositionally biased region" description="Low complexity" evidence="1">
    <location>
        <begin position="286"/>
        <end position="298"/>
    </location>
</feature>
<dbReference type="RefSeq" id="WP_179715404.1">
    <property type="nucleotide sequence ID" value="NZ_JACBZT010000001.1"/>
</dbReference>
<evidence type="ECO:0000256" key="2">
    <source>
        <dbReference type="SAM" id="Phobius"/>
    </source>
</evidence>
<evidence type="ECO:0000256" key="1">
    <source>
        <dbReference type="SAM" id="MobiDB-lite"/>
    </source>
</evidence>
<feature type="transmembrane region" description="Helical" evidence="2">
    <location>
        <begin position="226"/>
        <end position="250"/>
    </location>
</feature>
<evidence type="ECO:0000313" key="3">
    <source>
        <dbReference type="EMBL" id="NYJ04718.1"/>
    </source>
</evidence>
<feature type="compositionally biased region" description="Pro residues" evidence="1">
    <location>
        <begin position="1"/>
        <end position="19"/>
    </location>
</feature>
<feature type="region of interest" description="Disordered" evidence="1">
    <location>
        <begin position="279"/>
        <end position="392"/>
    </location>
</feature>
<dbReference type="EMBL" id="JACBZT010000001">
    <property type="protein sequence ID" value="NYJ04718.1"/>
    <property type="molecule type" value="Genomic_DNA"/>
</dbReference>
<keyword evidence="4" id="KW-1185">Reference proteome</keyword>
<dbReference type="AlphaFoldDB" id="A0A853CEF9"/>
<keyword evidence="2" id="KW-0472">Membrane</keyword>